<feature type="domain" description="Cysteine-rich" evidence="2">
    <location>
        <begin position="1"/>
        <end position="81"/>
    </location>
</feature>
<evidence type="ECO:0000256" key="1">
    <source>
        <dbReference type="ARBA" id="ARBA00023002"/>
    </source>
</evidence>
<dbReference type="AlphaFoldDB" id="X0WQ73"/>
<dbReference type="PANTHER" id="PTHR42947">
    <property type="entry name" value="COB--COM HETERODISULFIDE REDUCTASE SUBUNIT B 1"/>
    <property type="match status" value="1"/>
</dbReference>
<sequence>MFEGCVLGNRIPAIEAASRKVFDKVGIETSQAPFSCCPDPTGMKSFDNDAWLAIGARNLCLAEAEGKDIISLCNGCTNTLRGVQYQLKHDSWKMDKINKELAKIGKEYKGSIDIKHFVDVLSDNLDKVKGAITKPLEGLKVAIHPGCHYMRPGEWMESDDPMRPTTLKKLVEASGATVVDYGEEILCCGNAVTNAYPEHGFANLKIKMDAIKKSGADVIAVNCPACYQQFDEKQRDLGKKYET</sequence>
<feature type="non-terminal residue" evidence="3">
    <location>
        <position position="243"/>
    </location>
</feature>
<comment type="caution">
    <text evidence="3">The sequence shown here is derived from an EMBL/GenBank/DDBJ whole genome shotgun (WGS) entry which is preliminary data.</text>
</comment>
<keyword evidence="1" id="KW-0560">Oxidoreductase</keyword>
<dbReference type="InterPro" id="IPR004017">
    <property type="entry name" value="Cys_rich_dom"/>
</dbReference>
<dbReference type="PANTHER" id="PTHR42947:SF1">
    <property type="entry name" value="COB--COM HETERODISULFIDE REDUCTASE SUBUNIT B 1"/>
    <property type="match status" value="1"/>
</dbReference>
<proteinExistence type="predicted"/>
<dbReference type="InterPro" id="IPR051278">
    <property type="entry name" value="HdrB/HdrD_reductase"/>
</dbReference>
<feature type="domain" description="Cysteine-rich" evidence="2">
    <location>
        <begin position="141"/>
        <end position="231"/>
    </location>
</feature>
<accession>X0WQ73</accession>
<dbReference type="Gene3D" id="1.20.1050.140">
    <property type="match status" value="1"/>
</dbReference>
<reference evidence="3" key="1">
    <citation type="journal article" date="2014" name="Front. Microbiol.">
        <title>High frequency of phylogenetically diverse reductive dehalogenase-homologous genes in deep subseafloor sedimentary metagenomes.</title>
        <authorList>
            <person name="Kawai M."/>
            <person name="Futagami T."/>
            <person name="Toyoda A."/>
            <person name="Takaki Y."/>
            <person name="Nishi S."/>
            <person name="Hori S."/>
            <person name="Arai W."/>
            <person name="Tsubouchi T."/>
            <person name="Morono Y."/>
            <person name="Uchiyama I."/>
            <person name="Ito T."/>
            <person name="Fujiyama A."/>
            <person name="Inagaki F."/>
            <person name="Takami H."/>
        </authorList>
    </citation>
    <scope>NUCLEOTIDE SEQUENCE</scope>
    <source>
        <strain evidence="3">Expedition CK06-06</strain>
    </source>
</reference>
<organism evidence="3">
    <name type="scientific">marine sediment metagenome</name>
    <dbReference type="NCBI Taxonomy" id="412755"/>
    <lineage>
        <taxon>unclassified sequences</taxon>
        <taxon>metagenomes</taxon>
        <taxon>ecological metagenomes</taxon>
    </lineage>
</organism>
<protein>
    <recommendedName>
        <fullName evidence="2">Cysteine-rich domain-containing protein</fullName>
    </recommendedName>
</protein>
<dbReference type="EMBL" id="BARS01048093">
    <property type="protein sequence ID" value="GAG32805.1"/>
    <property type="molecule type" value="Genomic_DNA"/>
</dbReference>
<evidence type="ECO:0000313" key="3">
    <source>
        <dbReference type="EMBL" id="GAG32805.1"/>
    </source>
</evidence>
<gene>
    <name evidence="3" type="ORF">S01H1_72148</name>
</gene>
<evidence type="ECO:0000259" key="2">
    <source>
        <dbReference type="Pfam" id="PF02754"/>
    </source>
</evidence>
<name>X0WQ73_9ZZZZ</name>
<dbReference type="GO" id="GO:0016491">
    <property type="term" value="F:oxidoreductase activity"/>
    <property type="evidence" value="ECO:0007669"/>
    <property type="project" value="UniProtKB-KW"/>
</dbReference>
<dbReference type="Pfam" id="PF02754">
    <property type="entry name" value="CCG"/>
    <property type="match status" value="2"/>
</dbReference>